<evidence type="ECO:0000259" key="18">
    <source>
        <dbReference type="Pfam" id="PF25087"/>
    </source>
</evidence>
<comment type="catalytic activity">
    <reaction evidence="16">
        <text>alpha-D-glucosamine 1-phosphate + acetyl-CoA = N-acetyl-alpha-D-glucosamine 1-phosphate + CoA + H(+)</text>
        <dbReference type="Rhea" id="RHEA:13725"/>
        <dbReference type="ChEBI" id="CHEBI:15378"/>
        <dbReference type="ChEBI" id="CHEBI:57287"/>
        <dbReference type="ChEBI" id="CHEBI:57288"/>
        <dbReference type="ChEBI" id="CHEBI:57776"/>
        <dbReference type="ChEBI" id="CHEBI:58516"/>
        <dbReference type="EC" id="2.3.1.157"/>
    </reaction>
</comment>
<dbReference type="GO" id="GO:0019134">
    <property type="term" value="F:glucosamine-1-phosphate N-acetyltransferase activity"/>
    <property type="evidence" value="ECO:0007669"/>
    <property type="project" value="UniProtKB-EC"/>
</dbReference>
<organism evidence="19">
    <name type="scientific">bioreactor metagenome</name>
    <dbReference type="NCBI Taxonomy" id="1076179"/>
    <lineage>
        <taxon>unclassified sequences</taxon>
        <taxon>metagenomes</taxon>
        <taxon>ecological metagenomes</taxon>
    </lineage>
</organism>
<gene>
    <name evidence="19" type="primary">glmU_39</name>
    <name evidence="19" type="ORF">SDC9_141121</name>
</gene>
<comment type="similarity">
    <text evidence="4">In the N-terminal section; belongs to the N-acetylglucosamine-1-phosphate uridyltransferase family.</text>
</comment>
<dbReference type="NCBIfam" id="TIGR01173">
    <property type="entry name" value="glmU"/>
    <property type="match status" value="1"/>
</dbReference>
<proteinExistence type="inferred from homology"/>
<evidence type="ECO:0000256" key="7">
    <source>
        <dbReference type="ARBA" id="ARBA00022695"/>
    </source>
</evidence>
<keyword evidence="8" id="KW-0479">Metal-binding</keyword>
<evidence type="ECO:0000256" key="6">
    <source>
        <dbReference type="ARBA" id="ARBA00022679"/>
    </source>
</evidence>
<evidence type="ECO:0000256" key="15">
    <source>
        <dbReference type="ARBA" id="ARBA00023316"/>
    </source>
</evidence>
<name>A0A645DXI4_9ZZZZ</name>
<dbReference type="Pfam" id="PF00132">
    <property type="entry name" value="Hexapep"/>
    <property type="match status" value="1"/>
</dbReference>
<keyword evidence="14" id="KW-0012">Acyltransferase</keyword>
<dbReference type="GO" id="GO:0000902">
    <property type="term" value="P:cell morphogenesis"/>
    <property type="evidence" value="ECO:0007669"/>
    <property type="project" value="InterPro"/>
</dbReference>
<dbReference type="InterPro" id="IPR011004">
    <property type="entry name" value="Trimer_LpxA-like_sf"/>
</dbReference>
<evidence type="ECO:0000256" key="2">
    <source>
        <dbReference type="ARBA" id="ARBA00004496"/>
    </source>
</evidence>
<dbReference type="InterPro" id="IPR029044">
    <property type="entry name" value="Nucleotide-diphossugar_trans"/>
</dbReference>
<evidence type="ECO:0000256" key="14">
    <source>
        <dbReference type="ARBA" id="ARBA00023315"/>
    </source>
</evidence>
<dbReference type="InterPro" id="IPR001451">
    <property type="entry name" value="Hexapep"/>
</dbReference>
<evidence type="ECO:0000313" key="19">
    <source>
        <dbReference type="EMBL" id="MPM93979.1"/>
    </source>
</evidence>
<comment type="cofactor">
    <cofactor evidence="1">
        <name>Mg(2+)</name>
        <dbReference type="ChEBI" id="CHEBI:18420"/>
    </cofactor>
</comment>
<dbReference type="Gene3D" id="2.160.10.10">
    <property type="entry name" value="Hexapeptide repeat proteins"/>
    <property type="match status" value="1"/>
</dbReference>
<evidence type="ECO:0000256" key="12">
    <source>
        <dbReference type="ARBA" id="ARBA00022984"/>
    </source>
</evidence>
<keyword evidence="6" id="KW-0808">Transferase</keyword>
<keyword evidence="11" id="KW-0133">Cell shape</keyword>
<dbReference type="SUPFAM" id="SSF53448">
    <property type="entry name" value="Nucleotide-diphospho-sugar transferases"/>
    <property type="match status" value="1"/>
</dbReference>
<dbReference type="GO" id="GO:0008360">
    <property type="term" value="P:regulation of cell shape"/>
    <property type="evidence" value="ECO:0007669"/>
    <property type="project" value="UniProtKB-KW"/>
</dbReference>
<dbReference type="InterPro" id="IPR038009">
    <property type="entry name" value="GlmU_C_LbH"/>
</dbReference>
<evidence type="ECO:0000256" key="3">
    <source>
        <dbReference type="ARBA" id="ARBA00007707"/>
    </source>
</evidence>
<evidence type="ECO:0000256" key="10">
    <source>
        <dbReference type="ARBA" id="ARBA00022842"/>
    </source>
</evidence>
<dbReference type="InterPro" id="IPR050065">
    <property type="entry name" value="GlmU-like"/>
</dbReference>
<dbReference type="GO" id="GO:0005737">
    <property type="term" value="C:cytoplasm"/>
    <property type="evidence" value="ECO:0007669"/>
    <property type="project" value="UniProtKB-SubCell"/>
</dbReference>
<dbReference type="Pfam" id="PF25087">
    <property type="entry name" value="GMPPB_C"/>
    <property type="match status" value="1"/>
</dbReference>
<keyword evidence="9" id="KW-0677">Repeat</keyword>
<dbReference type="InterPro" id="IPR005882">
    <property type="entry name" value="Bifunctional_GlmU"/>
</dbReference>
<dbReference type="GO" id="GO:0071555">
    <property type="term" value="P:cell wall organization"/>
    <property type="evidence" value="ECO:0007669"/>
    <property type="project" value="UniProtKB-KW"/>
</dbReference>
<evidence type="ECO:0000256" key="13">
    <source>
        <dbReference type="ARBA" id="ARBA00023268"/>
    </source>
</evidence>
<evidence type="ECO:0000256" key="8">
    <source>
        <dbReference type="ARBA" id="ARBA00022723"/>
    </source>
</evidence>
<evidence type="ECO:0000256" key="4">
    <source>
        <dbReference type="ARBA" id="ARBA00007947"/>
    </source>
</evidence>
<reference evidence="19" key="1">
    <citation type="submission" date="2019-08" db="EMBL/GenBank/DDBJ databases">
        <authorList>
            <person name="Kucharzyk K."/>
            <person name="Murdoch R.W."/>
            <person name="Higgins S."/>
            <person name="Loffler F."/>
        </authorList>
    </citation>
    <scope>NUCLEOTIDE SEQUENCE</scope>
</reference>
<dbReference type="AlphaFoldDB" id="A0A645DXI4"/>
<keyword evidence="5" id="KW-0963">Cytoplasm</keyword>
<dbReference type="GO" id="GO:0006048">
    <property type="term" value="P:UDP-N-acetylglucosamine biosynthetic process"/>
    <property type="evidence" value="ECO:0007669"/>
    <property type="project" value="InterPro"/>
</dbReference>
<comment type="caution">
    <text evidence="19">The sequence shown here is derived from an EMBL/GenBank/DDBJ whole genome shotgun (WGS) entry which is preliminary data.</text>
</comment>
<dbReference type="GO" id="GO:0003977">
    <property type="term" value="F:UDP-N-acetylglucosamine diphosphorylase activity"/>
    <property type="evidence" value="ECO:0007669"/>
    <property type="project" value="UniProtKB-EC"/>
</dbReference>
<dbReference type="PANTHER" id="PTHR43584">
    <property type="entry name" value="NUCLEOTIDYL TRANSFERASE"/>
    <property type="match status" value="1"/>
</dbReference>
<evidence type="ECO:0000256" key="1">
    <source>
        <dbReference type="ARBA" id="ARBA00001946"/>
    </source>
</evidence>
<evidence type="ECO:0000256" key="16">
    <source>
        <dbReference type="ARBA" id="ARBA00048247"/>
    </source>
</evidence>
<comment type="catalytic activity">
    <reaction evidence="17">
        <text>N-acetyl-alpha-D-glucosamine 1-phosphate + UTP + H(+) = UDP-N-acetyl-alpha-D-glucosamine + diphosphate</text>
        <dbReference type="Rhea" id="RHEA:13509"/>
        <dbReference type="ChEBI" id="CHEBI:15378"/>
        <dbReference type="ChEBI" id="CHEBI:33019"/>
        <dbReference type="ChEBI" id="CHEBI:46398"/>
        <dbReference type="ChEBI" id="CHEBI:57705"/>
        <dbReference type="ChEBI" id="CHEBI:57776"/>
        <dbReference type="EC" id="2.7.7.23"/>
    </reaction>
</comment>
<keyword evidence="7" id="KW-0548">Nucleotidyltransferase</keyword>
<keyword evidence="15" id="KW-0961">Cell wall biogenesis/degradation</keyword>
<dbReference type="InterPro" id="IPR056729">
    <property type="entry name" value="GMPPB_C"/>
</dbReference>
<dbReference type="GO" id="GO:0000287">
    <property type="term" value="F:magnesium ion binding"/>
    <property type="evidence" value="ECO:0007669"/>
    <property type="project" value="InterPro"/>
</dbReference>
<dbReference type="CDD" id="cd03353">
    <property type="entry name" value="LbH_GlmU_C"/>
    <property type="match status" value="1"/>
</dbReference>
<dbReference type="EMBL" id="VSSQ01040676">
    <property type="protein sequence ID" value="MPM93979.1"/>
    <property type="molecule type" value="Genomic_DNA"/>
</dbReference>
<evidence type="ECO:0000256" key="11">
    <source>
        <dbReference type="ARBA" id="ARBA00022960"/>
    </source>
</evidence>
<keyword evidence="12" id="KW-0573">Peptidoglycan synthesis</keyword>
<comment type="similarity">
    <text evidence="3">In the C-terminal section; belongs to the transferase hexapeptide repeat family.</text>
</comment>
<dbReference type="SUPFAM" id="SSF51161">
    <property type="entry name" value="Trimeric LpxA-like enzymes"/>
    <property type="match status" value="1"/>
</dbReference>
<comment type="subcellular location">
    <subcellularLocation>
        <location evidence="2">Cytoplasm</location>
    </subcellularLocation>
</comment>
<dbReference type="GO" id="GO:0009252">
    <property type="term" value="P:peptidoglycan biosynthetic process"/>
    <property type="evidence" value="ECO:0007669"/>
    <property type="project" value="UniProtKB-KW"/>
</dbReference>
<keyword evidence="13" id="KW-0511">Multifunctional enzyme</keyword>
<feature type="domain" description="Mannose-1-phosphate guanyltransferase C-terminal" evidence="18">
    <location>
        <begin position="140"/>
        <end position="216"/>
    </location>
</feature>
<evidence type="ECO:0000256" key="9">
    <source>
        <dbReference type="ARBA" id="ARBA00022737"/>
    </source>
</evidence>
<evidence type="ECO:0000256" key="17">
    <source>
        <dbReference type="ARBA" id="ARBA00048493"/>
    </source>
</evidence>
<keyword evidence="10" id="KW-0460">Magnesium</keyword>
<evidence type="ECO:0000256" key="5">
    <source>
        <dbReference type="ARBA" id="ARBA00022490"/>
    </source>
</evidence>
<dbReference type="Gene3D" id="3.90.550.10">
    <property type="entry name" value="Spore Coat Polysaccharide Biosynthesis Protein SpsA, Chain A"/>
    <property type="match status" value="1"/>
</dbReference>
<sequence>MVVLSAIMEDPKAYGRIIRDETGSFLRIAEAKDCSPSELAVNEINTGIYAFDNQKLFAYSKLLKNDNAQNEYYITDLVDIFRQHGQRVKAVVIKDSDEAMGINDRVELYQASKWLQRKINYQWMRNGVTIIEPEMTFIGPDVKIGMDTIIYPNTFIEGKTVIGSGNTIRTGCYILNSAIGDRNIIDNARITDSRIGNDTRLGPWLHLRMNCLIHDGNRIGNFVEFKHTEFGGHSNCAHLTYCGDATIGKHVNLGCGMVTVNYDGVNKWHTTIEDDTFIGCNVNLIAPVTVKKGAVVAAGTTVTMDVDQGDMAIGRVRQENKTGYGIKYMDKEKIK</sequence>
<dbReference type="PANTHER" id="PTHR43584:SF3">
    <property type="entry name" value="BIFUNCTIONAL PROTEIN GLMU"/>
    <property type="match status" value="1"/>
</dbReference>
<protein>
    <submittedName>
        <fullName evidence="19">Bifunctional protein GlmU</fullName>
    </submittedName>
</protein>
<accession>A0A645DXI4</accession>